<keyword evidence="4" id="KW-1133">Transmembrane helix</keyword>
<evidence type="ECO:0000256" key="4">
    <source>
        <dbReference type="SAM" id="Phobius"/>
    </source>
</evidence>
<evidence type="ECO:0000259" key="5">
    <source>
        <dbReference type="PROSITE" id="PS01124"/>
    </source>
</evidence>
<dbReference type="Proteomes" id="UP000198935">
    <property type="component" value="Unassembled WGS sequence"/>
</dbReference>
<keyword evidence="2" id="KW-0238">DNA-binding</keyword>
<dbReference type="EMBL" id="FNPI01000001">
    <property type="protein sequence ID" value="SDY03369.1"/>
    <property type="molecule type" value="Genomic_DNA"/>
</dbReference>
<feature type="transmembrane region" description="Helical" evidence="4">
    <location>
        <begin position="25"/>
        <end position="46"/>
    </location>
</feature>
<sequence>MLKFLTRFQNERITGWRSKYFRKSFILILLIAFIPGLLTGIGIQWFGVGEVEEELMELHERQIAQRIKNVDDQFEYLETSLAHWAFDPKFGYSLNKLDFVREFQKTREITNSLLVLQGSHPLIDQVELFVISEEPVLFTPNYRKITEMAQSDFYQSLLEKGQNMGWERVAYASAETDFVKSDSIMLTHSIPGGNREPFGTINVTLDSAKVAQLLKTLTPYNEGATFLLNEEGQMLLAADTTDDHSFTSFLKAQVLHEEEESGSFSAEYADEMYSVSFGKIRRIGTDWIYVSATPMSSITSPIVFISNLIVNISIIGLLMALCMSWLASASIYSPVGKLMKVFAGEKMADGFGKNSDEFEMMRESWTNLSNKSELLQRRLTEQVPAIKQSFLLQLIKGYLYHYSEEDLRSRMESYGWQVSDKTFIILDVQLTGLNDLETCWNKDESLVTFTAVNIIEEVAGIYFHQYTILNYHDLSVGMFIVLSEESENEVILKRFADELTATINEIIHLKVTVTISNPAKHVKRVPYLVEEVSKGKRYRNFENQNQYINLSQVTGEQQQYKVFYPFEIEKEIIQATRRGEVKEAELLTGRFLDELVMNGMTEINIQTGIIQLFSSIQKEILHSGIHPDEIFHGKNMYEELAQFREPQRMAEWLLEEVIRPYVETLESRLNFELKQLVEHVISHIHEHYMEDISLESCADEIGINPYTLSRAFKKIAGINFIDYLTRLRIEEAKELLLNTDMMISDISEKVGYRHSYFNRIFKKHVGIPPSQYRKMKSRTMTIAVVQNNDVTL</sequence>
<dbReference type="STRING" id="1503961.SAMN05421736_101189"/>
<dbReference type="PANTHER" id="PTHR43280:SF28">
    <property type="entry name" value="HTH-TYPE TRANSCRIPTIONAL ACTIVATOR RHAS"/>
    <property type="match status" value="1"/>
</dbReference>
<evidence type="ECO:0000313" key="6">
    <source>
        <dbReference type="EMBL" id="SDY03369.1"/>
    </source>
</evidence>
<dbReference type="InterPro" id="IPR009057">
    <property type="entry name" value="Homeodomain-like_sf"/>
</dbReference>
<accession>A0A1H3GM34</accession>
<dbReference type="PANTHER" id="PTHR43280">
    <property type="entry name" value="ARAC-FAMILY TRANSCRIPTIONAL REGULATOR"/>
    <property type="match status" value="1"/>
</dbReference>
<evidence type="ECO:0000256" key="1">
    <source>
        <dbReference type="ARBA" id="ARBA00023015"/>
    </source>
</evidence>
<keyword evidence="1" id="KW-0805">Transcription regulation</keyword>
<keyword evidence="4" id="KW-0812">Transmembrane</keyword>
<organism evidence="6 7">
    <name type="scientific">Evansella caseinilytica</name>
    <dbReference type="NCBI Taxonomy" id="1503961"/>
    <lineage>
        <taxon>Bacteria</taxon>
        <taxon>Bacillati</taxon>
        <taxon>Bacillota</taxon>
        <taxon>Bacilli</taxon>
        <taxon>Bacillales</taxon>
        <taxon>Bacillaceae</taxon>
        <taxon>Evansella</taxon>
    </lineage>
</organism>
<dbReference type="Gene3D" id="1.10.10.60">
    <property type="entry name" value="Homeodomain-like"/>
    <property type="match status" value="2"/>
</dbReference>
<dbReference type="Gene3D" id="3.30.450.20">
    <property type="entry name" value="PAS domain"/>
    <property type="match status" value="1"/>
</dbReference>
<keyword evidence="3" id="KW-0804">Transcription</keyword>
<keyword evidence="4" id="KW-0472">Membrane</keyword>
<dbReference type="AlphaFoldDB" id="A0A1H3GM34"/>
<dbReference type="InterPro" id="IPR018060">
    <property type="entry name" value="HTH_AraC"/>
</dbReference>
<proteinExistence type="predicted"/>
<dbReference type="InterPro" id="IPR018062">
    <property type="entry name" value="HTH_AraC-typ_CS"/>
</dbReference>
<feature type="domain" description="HTH araC/xylS-type" evidence="5">
    <location>
        <begin position="678"/>
        <end position="775"/>
    </location>
</feature>
<evidence type="ECO:0000256" key="3">
    <source>
        <dbReference type="ARBA" id="ARBA00023163"/>
    </source>
</evidence>
<dbReference type="Pfam" id="PF12833">
    <property type="entry name" value="HTH_18"/>
    <property type="match status" value="1"/>
</dbReference>
<name>A0A1H3GM34_9BACI</name>
<evidence type="ECO:0000313" key="7">
    <source>
        <dbReference type="Proteomes" id="UP000198935"/>
    </source>
</evidence>
<reference evidence="7" key="1">
    <citation type="submission" date="2016-10" db="EMBL/GenBank/DDBJ databases">
        <authorList>
            <person name="Varghese N."/>
            <person name="Submissions S."/>
        </authorList>
    </citation>
    <scope>NUCLEOTIDE SEQUENCE [LARGE SCALE GENOMIC DNA]</scope>
    <source>
        <strain evidence="7">SP</strain>
    </source>
</reference>
<dbReference type="GO" id="GO:0043565">
    <property type="term" value="F:sequence-specific DNA binding"/>
    <property type="evidence" value="ECO:0007669"/>
    <property type="project" value="InterPro"/>
</dbReference>
<protein>
    <submittedName>
        <fullName evidence="6">Cache domain-containing protein</fullName>
    </submittedName>
</protein>
<dbReference type="PROSITE" id="PS01124">
    <property type="entry name" value="HTH_ARAC_FAMILY_2"/>
    <property type="match status" value="1"/>
</dbReference>
<dbReference type="GO" id="GO:0003700">
    <property type="term" value="F:DNA-binding transcription factor activity"/>
    <property type="evidence" value="ECO:0007669"/>
    <property type="project" value="InterPro"/>
</dbReference>
<feature type="transmembrane region" description="Helical" evidence="4">
    <location>
        <begin position="308"/>
        <end position="332"/>
    </location>
</feature>
<dbReference type="SUPFAM" id="SSF46689">
    <property type="entry name" value="Homeodomain-like"/>
    <property type="match status" value="2"/>
</dbReference>
<dbReference type="SMART" id="SM00342">
    <property type="entry name" value="HTH_ARAC"/>
    <property type="match status" value="1"/>
</dbReference>
<evidence type="ECO:0000256" key="2">
    <source>
        <dbReference type="ARBA" id="ARBA00023125"/>
    </source>
</evidence>
<dbReference type="PROSITE" id="PS00041">
    <property type="entry name" value="HTH_ARAC_FAMILY_1"/>
    <property type="match status" value="1"/>
</dbReference>
<gene>
    <name evidence="6" type="ORF">SAMN05421736_101189</name>
</gene>
<keyword evidence="7" id="KW-1185">Reference proteome</keyword>